<reference evidence="2 3" key="1">
    <citation type="journal article" date="2019" name="Mol. Biol. Evol.">
        <title>Blast fungal genomes show frequent chromosomal changes, gene gains and losses, and effector gene turnover.</title>
        <authorList>
            <person name="Gomez Luciano L.B."/>
            <person name="Jason Tsai I."/>
            <person name="Chuma I."/>
            <person name="Tosa Y."/>
            <person name="Chen Y.H."/>
            <person name="Li J.Y."/>
            <person name="Li M.Y."/>
            <person name="Jade Lu M.Y."/>
            <person name="Nakayashiki H."/>
            <person name="Li W.H."/>
        </authorList>
    </citation>
    <scope>NUCLEOTIDE SEQUENCE [LARGE SCALE GENOMIC DNA]</scope>
    <source>
        <strain evidence="2">MZ5-1-6</strain>
    </source>
</reference>
<dbReference type="AlphaFoldDB" id="A0A4P7N398"/>
<evidence type="ECO:0000313" key="2">
    <source>
        <dbReference type="EMBL" id="QBZ54414.1"/>
    </source>
</evidence>
<name>A0A4P7N398_PYROR</name>
<accession>A0A4P7N398</accession>
<dbReference type="EMBL" id="CP034204">
    <property type="protein sequence ID" value="QBZ54414.1"/>
    <property type="molecule type" value="Genomic_DNA"/>
</dbReference>
<keyword evidence="1" id="KW-0732">Signal</keyword>
<evidence type="ECO:0008006" key="4">
    <source>
        <dbReference type="Google" id="ProtNLM"/>
    </source>
</evidence>
<gene>
    <name evidence="2" type="ORF">PoMZ_10114</name>
</gene>
<sequence>MKLGSSHVQGCWLSKLSFSLLFLLGRLYARYGCSVGNGSRKELTIRQRCMFDDPGVVARHKRSAAKRVLATFNDPRAVMPTMICSKDKRC</sequence>
<organism evidence="2 3">
    <name type="scientific">Pyricularia oryzae</name>
    <name type="common">Rice blast fungus</name>
    <name type="synonym">Magnaporthe oryzae</name>
    <dbReference type="NCBI Taxonomy" id="318829"/>
    <lineage>
        <taxon>Eukaryota</taxon>
        <taxon>Fungi</taxon>
        <taxon>Dikarya</taxon>
        <taxon>Ascomycota</taxon>
        <taxon>Pezizomycotina</taxon>
        <taxon>Sordariomycetes</taxon>
        <taxon>Sordariomycetidae</taxon>
        <taxon>Magnaporthales</taxon>
        <taxon>Pyriculariaceae</taxon>
        <taxon>Pyricularia</taxon>
    </lineage>
</organism>
<dbReference type="Proteomes" id="UP000294847">
    <property type="component" value="Chromosome 1"/>
</dbReference>
<dbReference type="VEuPathDB" id="FungiDB:M_BR32_EuGene_00092361"/>
<evidence type="ECO:0000256" key="1">
    <source>
        <dbReference type="SAM" id="SignalP"/>
    </source>
</evidence>
<proteinExistence type="predicted"/>
<protein>
    <recommendedName>
        <fullName evidence="4">Secreted protein</fullName>
    </recommendedName>
</protein>
<evidence type="ECO:0000313" key="3">
    <source>
        <dbReference type="Proteomes" id="UP000294847"/>
    </source>
</evidence>
<feature type="signal peptide" evidence="1">
    <location>
        <begin position="1"/>
        <end position="29"/>
    </location>
</feature>
<feature type="chain" id="PRO_5020619373" description="Secreted protein" evidence="1">
    <location>
        <begin position="30"/>
        <end position="90"/>
    </location>
</feature>